<dbReference type="STRING" id="3988.B9S2P4"/>
<proteinExistence type="predicted"/>
<evidence type="ECO:0000313" key="2">
    <source>
        <dbReference type="Proteomes" id="UP000008311"/>
    </source>
</evidence>
<organism evidence="1 2">
    <name type="scientific">Ricinus communis</name>
    <name type="common">Castor bean</name>
    <dbReference type="NCBI Taxonomy" id="3988"/>
    <lineage>
        <taxon>Eukaryota</taxon>
        <taxon>Viridiplantae</taxon>
        <taxon>Streptophyta</taxon>
        <taxon>Embryophyta</taxon>
        <taxon>Tracheophyta</taxon>
        <taxon>Spermatophyta</taxon>
        <taxon>Magnoliopsida</taxon>
        <taxon>eudicotyledons</taxon>
        <taxon>Gunneridae</taxon>
        <taxon>Pentapetalae</taxon>
        <taxon>rosids</taxon>
        <taxon>fabids</taxon>
        <taxon>Malpighiales</taxon>
        <taxon>Euphorbiaceae</taxon>
        <taxon>Acalyphoideae</taxon>
        <taxon>Acalypheae</taxon>
        <taxon>Ricinus</taxon>
    </lineage>
</organism>
<evidence type="ECO:0000313" key="1">
    <source>
        <dbReference type="EMBL" id="EEF42049.1"/>
    </source>
</evidence>
<dbReference type="Proteomes" id="UP000008311">
    <property type="component" value="Unassembled WGS sequence"/>
</dbReference>
<protein>
    <submittedName>
        <fullName evidence="1">Uncharacterized protein</fullName>
    </submittedName>
</protein>
<accession>B9S2P4</accession>
<name>B9S2P4_RICCO</name>
<sequence length="142" mass="15792">MAIWLTKSRTMTHYLKKKIGLMGIPNQTRNSQPTACSSSGIPVVENYATSFPHVCAGNSAFSFPCQRFKSTVGAGQLDPLYSSDDDNTQSLTRQHTMKVCAGVRAIWQAYEPLFSGLRIRVEIKITVIGLAPYSWFLWTSLV</sequence>
<dbReference type="EMBL" id="EQ973853">
    <property type="protein sequence ID" value="EEF42049.1"/>
    <property type="molecule type" value="Genomic_DNA"/>
</dbReference>
<dbReference type="InParanoid" id="B9S2P4"/>
<reference evidence="2" key="1">
    <citation type="journal article" date="2010" name="Nat. Biotechnol.">
        <title>Draft genome sequence of the oilseed species Ricinus communis.</title>
        <authorList>
            <person name="Chan A.P."/>
            <person name="Crabtree J."/>
            <person name="Zhao Q."/>
            <person name="Lorenzi H."/>
            <person name="Orvis J."/>
            <person name="Puiu D."/>
            <person name="Melake-Berhan A."/>
            <person name="Jones K.M."/>
            <person name="Redman J."/>
            <person name="Chen G."/>
            <person name="Cahoon E.B."/>
            <person name="Gedil M."/>
            <person name="Stanke M."/>
            <person name="Haas B.J."/>
            <person name="Wortman J.R."/>
            <person name="Fraser-Liggett C.M."/>
            <person name="Ravel J."/>
            <person name="Rabinowicz P.D."/>
        </authorList>
    </citation>
    <scope>NUCLEOTIDE SEQUENCE [LARGE SCALE GENOMIC DNA]</scope>
    <source>
        <strain evidence="2">cv. Hale</strain>
    </source>
</reference>
<dbReference type="AlphaFoldDB" id="B9S2P4"/>
<gene>
    <name evidence="1" type="ORF">RCOM_0559770</name>
</gene>
<keyword evidence="2" id="KW-1185">Reference proteome</keyword>